<feature type="compositionally biased region" description="Basic and acidic residues" evidence="7">
    <location>
        <begin position="66"/>
        <end position="76"/>
    </location>
</feature>
<feature type="region of interest" description="Disordered" evidence="7">
    <location>
        <begin position="51"/>
        <end position="76"/>
    </location>
</feature>
<dbReference type="PROSITE" id="PS51128">
    <property type="entry name" value="ZF_DKSA_2"/>
    <property type="match status" value="1"/>
</dbReference>
<accession>A0A080M6J9</accession>
<comment type="caution">
    <text evidence="5">Lacks conserved residue(s) required for the propagation of feature annotation.</text>
</comment>
<comment type="function">
    <text evidence="5">Transcription factor that acts by binding directly to the RNA polymerase (RNAP). Required for negative regulation of rRNA expression and positive regulation of several amino acid biosynthesis promoters.</text>
</comment>
<dbReference type="InterPro" id="IPR012784">
    <property type="entry name" value="DksA_RNA_pol-bd"/>
</dbReference>
<keyword evidence="3 5" id="KW-0863">Zinc-finger</keyword>
<evidence type="ECO:0000256" key="3">
    <source>
        <dbReference type="ARBA" id="ARBA00022771"/>
    </source>
</evidence>
<evidence type="ECO:0000313" key="10">
    <source>
        <dbReference type="EMBL" id="KFB76576.1"/>
    </source>
</evidence>
<keyword evidence="11" id="KW-1185">Reference proteome</keyword>
<dbReference type="InterPro" id="IPR048489">
    <property type="entry name" value="DksA_N"/>
</dbReference>
<evidence type="ECO:0000256" key="6">
    <source>
        <dbReference type="PROSITE-ProRule" id="PRU00510"/>
    </source>
</evidence>
<dbReference type="Proteomes" id="UP000021315">
    <property type="component" value="Unassembled WGS sequence"/>
</dbReference>
<comment type="subcellular location">
    <subcellularLocation>
        <location evidence="5">Cytoplasm</location>
    </subcellularLocation>
</comment>
<comment type="similarity">
    <text evidence="5">Belongs to the DksA family.</text>
</comment>
<evidence type="ECO:0000259" key="8">
    <source>
        <dbReference type="Pfam" id="PF01258"/>
    </source>
</evidence>
<feature type="domain" description="DnaK suppressor protein DksA N-terminal" evidence="9">
    <location>
        <begin position="31"/>
        <end position="100"/>
    </location>
</feature>
<feature type="compositionally biased region" description="Polar residues" evidence="7">
    <location>
        <begin position="51"/>
        <end position="65"/>
    </location>
</feature>
<dbReference type="PANTHER" id="PTHR33823:SF2">
    <property type="entry name" value="RNA POLYMERASE-BINDING TRANSCRIPTION FACTOR DKSA"/>
    <property type="match status" value="1"/>
</dbReference>
<dbReference type="RefSeq" id="WP_034949336.1">
    <property type="nucleotide sequence ID" value="NZ_JDST02000051.1"/>
</dbReference>
<dbReference type="GO" id="GO:0008270">
    <property type="term" value="F:zinc ion binding"/>
    <property type="evidence" value="ECO:0007669"/>
    <property type="project" value="UniProtKB-UniRule"/>
</dbReference>
<keyword evidence="2 5" id="KW-0479">Metal-binding</keyword>
<reference evidence="10" key="1">
    <citation type="submission" date="2014-02" db="EMBL/GenBank/DDBJ databases">
        <title>Expanding our view of genomic diversity in Candidatus Accumulibacter clades.</title>
        <authorList>
            <person name="Skennerton C.T."/>
            <person name="Barr J.J."/>
            <person name="Slater F.R."/>
            <person name="Bond P.L."/>
            <person name="Tyson G.W."/>
        </authorList>
    </citation>
    <scope>NUCLEOTIDE SEQUENCE [LARGE SCALE GENOMIC DNA]</scope>
</reference>
<evidence type="ECO:0000259" key="9">
    <source>
        <dbReference type="Pfam" id="PF21157"/>
    </source>
</evidence>
<name>A0A080M6J9_9PROT</name>
<evidence type="ECO:0000256" key="2">
    <source>
        <dbReference type="ARBA" id="ARBA00022723"/>
    </source>
</evidence>
<dbReference type="EMBL" id="JDST02000051">
    <property type="protein sequence ID" value="KFB76576.1"/>
    <property type="molecule type" value="Genomic_DNA"/>
</dbReference>
<dbReference type="PROSITE" id="PS01102">
    <property type="entry name" value="ZF_DKSA_1"/>
    <property type="match status" value="1"/>
</dbReference>
<evidence type="ECO:0000313" key="11">
    <source>
        <dbReference type="Proteomes" id="UP000021315"/>
    </source>
</evidence>
<keyword evidence="1 5" id="KW-0963">Cytoplasm</keyword>
<proteinExistence type="inferred from homology"/>
<dbReference type="SUPFAM" id="SSF57716">
    <property type="entry name" value="Glucocorticoid receptor-like (DNA-binding domain)"/>
    <property type="match status" value="1"/>
</dbReference>
<comment type="subunit">
    <text evidence="5">Interacts directly with the RNA polymerase.</text>
</comment>
<dbReference type="Gene3D" id="1.20.120.910">
    <property type="entry name" value="DksA, coiled-coil domain"/>
    <property type="match status" value="1"/>
</dbReference>
<evidence type="ECO:0000256" key="4">
    <source>
        <dbReference type="ARBA" id="ARBA00022833"/>
    </source>
</evidence>
<evidence type="ECO:0000256" key="1">
    <source>
        <dbReference type="ARBA" id="ARBA00022490"/>
    </source>
</evidence>
<dbReference type="InterPro" id="IPR000962">
    <property type="entry name" value="Znf_DskA_TraR"/>
</dbReference>
<feature type="zinc finger region" description="dksA C4-type" evidence="6">
    <location>
        <begin position="108"/>
        <end position="132"/>
    </location>
</feature>
<dbReference type="GO" id="GO:0010468">
    <property type="term" value="P:regulation of gene expression"/>
    <property type="evidence" value="ECO:0007669"/>
    <property type="project" value="UniProtKB-UniRule"/>
</dbReference>
<dbReference type="NCBIfam" id="TIGR02420">
    <property type="entry name" value="dksA"/>
    <property type="match status" value="1"/>
</dbReference>
<sequence length="144" mass="16455">MNMDKLAGRVDAETEATLLSAPPEQYMSSGQLAFFRRRLLEEEQALLSAVKTTTGHLQESATSSDWNDRASAEEEHTLELRVRDRERKLLQKIREALKRIDEGNYGWCEETGEPIGIPRLLARPTAALCLEAQERRELVKRRFG</sequence>
<dbReference type="GO" id="GO:0005737">
    <property type="term" value="C:cytoplasm"/>
    <property type="evidence" value="ECO:0007669"/>
    <property type="project" value="UniProtKB-SubCell"/>
</dbReference>
<dbReference type="HAMAP" id="MF_00926">
    <property type="entry name" value="DksA"/>
    <property type="match status" value="1"/>
</dbReference>
<protein>
    <recommendedName>
        <fullName evidence="5">RNA polymerase-binding transcription factor DksA</fullName>
    </recommendedName>
</protein>
<evidence type="ECO:0000256" key="5">
    <source>
        <dbReference type="HAMAP-Rule" id="MF_00926"/>
    </source>
</evidence>
<evidence type="ECO:0000256" key="7">
    <source>
        <dbReference type="SAM" id="MobiDB-lite"/>
    </source>
</evidence>
<keyword evidence="4 5" id="KW-0862">Zinc</keyword>
<dbReference type="PANTHER" id="PTHR33823">
    <property type="entry name" value="RNA POLYMERASE-BINDING TRANSCRIPTION FACTOR DKSA-RELATED"/>
    <property type="match status" value="1"/>
</dbReference>
<dbReference type="STRING" id="1453999.AW06_002329"/>
<dbReference type="Pfam" id="PF01258">
    <property type="entry name" value="zf-dskA_traR"/>
    <property type="match status" value="1"/>
</dbReference>
<dbReference type="InterPro" id="IPR037187">
    <property type="entry name" value="DnaK_N"/>
</dbReference>
<dbReference type="AlphaFoldDB" id="A0A080M6J9"/>
<gene>
    <name evidence="10" type="primary">dksA_2</name>
    <name evidence="5" type="synonym">dksA</name>
    <name evidence="10" type="ORF">AW06_002329</name>
</gene>
<feature type="domain" description="Zinc finger DksA/TraR C4-type" evidence="8">
    <location>
        <begin position="103"/>
        <end position="137"/>
    </location>
</feature>
<dbReference type="SUPFAM" id="SSF109635">
    <property type="entry name" value="DnaK suppressor protein DksA, alpha-hairpin domain"/>
    <property type="match status" value="1"/>
</dbReference>
<dbReference type="Pfam" id="PF21157">
    <property type="entry name" value="DksA_N"/>
    <property type="match status" value="1"/>
</dbReference>
<organism evidence="10 11">
    <name type="scientific">Candidatus Accumulibacter cognatus</name>
    <dbReference type="NCBI Taxonomy" id="2954383"/>
    <lineage>
        <taxon>Bacteria</taxon>
        <taxon>Pseudomonadati</taxon>
        <taxon>Pseudomonadota</taxon>
        <taxon>Betaproteobacteria</taxon>
        <taxon>Candidatus Accumulibacter</taxon>
    </lineage>
</organism>
<dbReference type="InterPro" id="IPR020458">
    <property type="entry name" value="Znf_DskA_TraR_CS"/>
</dbReference>
<comment type="caution">
    <text evidence="10">The sequence shown here is derived from an EMBL/GenBank/DDBJ whole genome shotgun (WGS) entry which is preliminary data.</text>
</comment>